<proteinExistence type="predicted"/>
<sequence>MFRRDGPPGAGPSRLSLGSDTNGSIRRRPRSAGPGGRARPRALQGGGRGTAVRGKPGRQGAFWRCRACAAGRFPIMQRMFR</sequence>
<reference evidence="4 5" key="1">
    <citation type="submission" date="2018-01" db="EMBL/GenBank/DDBJ databases">
        <authorList>
            <person name="Clerissi C."/>
        </authorList>
    </citation>
    <scope>NUCLEOTIDE SEQUENCE [LARGE SCALE GENOMIC DNA]</scope>
    <source>
        <strain evidence="2">Cupriavidus taiwanensis STM 6082</strain>
        <strain evidence="3">Cupriavidus taiwanensis STM 6160</strain>
        <plasmid evidence="3">II</plasmid>
        <plasmid evidence="4">ii</plasmid>
    </source>
</reference>
<evidence type="ECO:0000256" key="1">
    <source>
        <dbReference type="SAM" id="MobiDB-lite"/>
    </source>
</evidence>
<geneLocation type="plasmid" evidence="3">
    <name>II</name>
</geneLocation>
<gene>
    <name evidence="2" type="ORF">CBM2605_B130365</name>
    <name evidence="3" type="ORF">CBM2607_MP10664</name>
</gene>
<feature type="region of interest" description="Disordered" evidence="1">
    <location>
        <begin position="1"/>
        <end position="58"/>
    </location>
</feature>
<dbReference type="Proteomes" id="UP000256710">
    <property type="component" value="Unassembled WGS sequence"/>
</dbReference>
<evidence type="ECO:0000313" key="4">
    <source>
        <dbReference type="Proteomes" id="UP000255168"/>
    </source>
</evidence>
<keyword evidence="5" id="KW-1185">Reference proteome</keyword>
<dbReference type="EMBL" id="LT984807">
    <property type="protein sequence ID" value="SPD59262.1"/>
    <property type="molecule type" value="Genomic_DNA"/>
</dbReference>
<name>A0A375HN09_9BURK</name>
<evidence type="ECO:0000313" key="3">
    <source>
        <dbReference type="EMBL" id="SPD59262.1"/>
    </source>
</evidence>
<keyword evidence="3" id="KW-0614">Plasmid</keyword>
<dbReference type="AlphaFoldDB" id="A0A375HN09"/>
<organism evidence="3 4">
    <name type="scientific">Cupriavidus neocaledonicus</name>
    <dbReference type="NCBI Taxonomy" id="1040979"/>
    <lineage>
        <taxon>Bacteria</taxon>
        <taxon>Pseudomonadati</taxon>
        <taxon>Pseudomonadota</taxon>
        <taxon>Betaproteobacteria</taxon>
        <taxon>Burkholderiales</taxon>
        <taxon>Burkholderiaceae</taxon>
        <taxon>Cupriavidus</taxon>
    </lineage>
</organism>
<dbReference type="EMBL" id="OFTC01000036">
    <property type="protein sequence ID" value="SOZ39068.1"/>
    <property type="molecule type" value="Genomic_DNA"/>
</dbReference>
<accession>A0A375HN09</accession>
<dbReference type="Proteomes" id="UP000255168">
    <property type="component" value="Plasmid II"/>
</dbReference>
<evidence type="ECO:0000313" key="5">
    <source>
        <dbReference type="Proteomes" id="UP000256710"/>
    </source>
</evidence>
<geneLocation type="plasmid" evidence="4">
    <name>ii</name>
</geneLocation>
<protein>
    <submittedName>
        <fullName evidence="3">Uncharacterized protein</fullName>
    </submittedName>
</protein>
<evidence type="ECO:0000313" key="2">
    <source>
        <dbReference type="EMBL" id="SOZ39068.1"/>
    </source>
</evidence>